<proteinExistence type="predicted"/>
<evidence type="ECO:0000256" key="1">
    <source>
        <dbReference type="SAM" id="Phobius"/>
    </source>
</evidence>
<evidence type="ECO:0000259" key="2">
    <source>
        <dbReference type="PROSITE" id="PS50930"/>
    </source>
</evidence>
<organism evidence="3">
    <name type="scientific">Hellea balneolensis</name>
    <dbReference type="NCBI Taxonomy" id="287478"/>
    <lineage>
        <taxon>Bacteria</taxon>
        <taxon>Pseudomonadati</taxon>
        <taxon>Pseudomonadota</taxon>
        <taxon>Alphaproteobacteria</taxon>
        <taxon>Maricaulales</taxon>
        <taxon>Robiginitomaculaceae</taxon>
        <taxon>Hellea</taxon>
    </lineage>
</organism>
<name>A0A7C3G4W5_9PROT</name>
<dbReference type="EMBL" id="DRMN01000135">
    <property type="protein sequence ID" value="HFB54673.1"/>
    <property type="molecule type" value="Genomic_DNA"/>
</dbReference>
<dbReference type="Gene3D" id="2.40.50.1020">
    <property type="entry name" value="LytTr DNA-binding domain"/>
    <property type="match status" value="1"/>
</dbReference>
<dbReference type="GO" id="GO:0000156">
    <property type="term" value="F:phosphorelay response regulator activity"/>
    <property type="evidence" value="ECO:0007669"/>
    <property type="project" value="InterPro"/>
</dbReference>
<accession>A0A7C3G4W5</accession>
<dbReference type="SMART" id="SM00850">
    <property type="entry name" value="LytTR"/>
    <property type="match status" value="1"/>
</dbReference>
<gene>
    <name evidence="3" type="ORF">ENJ46_02015</name>
</gene>
<evidence type="ECO:0000313" key="3">
    <source>
        <dbReference type="EMBL" id="HFB54673.1"/>
    </source>
</evidence>
<sequence length="204" mass="23004">MTIPLLASLIATGIWTYQRRTRAFPYFIALLIFIASIFIFKGFFLDTVFFILVALLLLFLFAEQAITLAKETRIRRQEESRANRLELALAEAEERNETRQIIIKSAGKVQRIATNQIVQCHGASGYSEIVLVGGRTILHTASLNELEETLPAIFLRVHRSYLVNLMFVDALSRDPSGTGTLSLTEGSEIPVSRRILPRIRKALI</sequence>
<dbReference type="PANTHER" id="PTHR37299:SF1">
    <property type="entry name" value="STAGE 0 SPORULATION PROTEIN A HOMOLOG"/>
    <property type="match status" value="1"/>
</dbReference>
<dbReference type="InterPro" id="IPR007492">
    <property type="entry name" value="LytTR_DNA-bd_dom"/>
</dbReference>
<dbReference type="AlphaFoldDB" id="A0A7C3G4W5"/>
<dbReference type="PROSITE" id="PS50930">
    <property type="entry name" value="HTH_LYTTR"/>
    <property type="match status" value="1"/>
</dbReference>
<dbReference type="Proteomes" id="UP000886042">
    <property type="component" value="Unassembled WGS sequence"/>
</dbReference>
<dbReference type="InterPro" id="IPR046947">
    <property type="entry name" value="LytR-like"/>
</dbReference>
<dbReference type="Pfam" id="PF04397">
    <property type="entry name" value="LytTR"/>
    <property type="match status" value="1"/>
</dbReference>
<keyword evidence="1" id="KW-0812">Transmembrane</keyword>
<feature type="domain" description="HTH LytTR-type" evidence="2">
    <location>
        <begin position="101"/>
        <end position="204"/>
    </location>
</feature>
<reference evidence="3" key="1">
    <citation type="journal article" date="2020" name="mSystems">
        <title>Genome- and Community-Level Interaction Insights into Carbon Utilization and Element Cycling Functions of Hydrothermarchaeota in Hydrothermal Sediment.</title>
        <authorList>
            <person name="Zhou Z."/>
            <person name="Liu Y."/>
            <person name="Xu W."/>
            <person name="Pan J."/>
            <person name="Luo Z.H."/>
            <person name="Li M."/>
        </authorList>
    </citation>
    <scope>NUCLEOTIDE SEQUENCE [LARGE SCALE GENOMIC DNA]</scope>
    <source>
        <strain evidence="3">HyVt-489</strain>
    </source>
</reference>
<keyword evidence="1" id="KW-1133">Transmembrane helix</keyword>
<dbReference type="PANTHER" id="PTHR37299">
    <property type="entry name" value="TRANSCRIPTIONAL REGULATOR-RELATED"/>
    <property type="match status" value="1"/>
</dbReference>
<protein>
    <submittedName>
        <fullName evidence="3">LytTR family transcriptional regulator</fullName>
    </submittedName>
</protein>
<dbReference type="GO" id="GO:0003677">
    <property type="term" value="F:DNA binding"/>
    <property type="evidence" value="ECO:0007669"/>
    <property type="project" value="InterPro"/>
</dbReference>
<comment type="caution">
    <text evidence="3">The sequence shown here is derived from an EMBL/GenBank/DDBJ whole genome shotgun (WGS) entry which is preliminary data.</text>
</comment>
<keyword evidence="1" id="KW-0472">Membrane</keyword>
<feature type="transmembrane region" description="Helical" evidence="1">
    <location>
        <begin position="23"/>
        <end position="43"/>
    </location>
</feature>
<feature type="transmembrane region" description="Helical" evidence="1">
    <location>
        <begin position="49"/>
        <end position="69"/>
    </location>
</feature>